<reference evidence="1 2" key="1">
    <citation type="submission" date="2018-10" db="EMBL/GenBank/DDBJ databases">
        <authorList>
            <consortium name="Pathogen Informatics"/>
        </authorList>
    </citation>
    <scope>NUCLEOTIDE SEQUENCE [LARGE SCALE GENOMIC DNA]</scope>
</reference>
<dbReference type="Proteomes" id="UP000267029">
    <property type="component" value="Unassembled WGS sequence"/>
</dbReference>
<dbReference type="OrthoDB" id="6313165at2759"/>
<dbReference type="EMBL" id="UXSR01001192">
    <property type="protein sequence ID" value="VDD78018.1"/>
    <property type="molecule type" value="Genomic_DNA"/>
</dbReference>
<proteinExistence type="predicted"/>
<accession>A0A0R3UAS2</accession>
<protein>
    <submittedName>
        <fullName evidence="1">Uncharacterized protein</fullName>
    </submittedName>
</protein>
<gene>
    <name evidence="1" type="ORF">MCOS_LOCUS4021</name>
</gene>
<organism evidence="1 2">
    <name type="scientific">Mesocestoides corti</name>
    <name type="common">Flatworm</name>
    <dbReference type="NCBI Taxonomy" id="53468"/>
    <lineage>
        <taxon>Eukaryota</taxon>
        <taxon>Metazoa</taxon>
        <taxon>Spiralia</taxon>
        <taxon>Lophotrochozoa</taxon>
        <taxon>Platyhelminthes</taxon>
        <taxon>Cestoda</taxon>
        <taxon>Eucestoda</taxon>
        <taxon>Cyclophyllidea</taxon>
        <taxon>Mesocestoididae</taxon>
        <taxon>Mesocestoides</taxon>
    </lineage>
</organism>
<name>A0A0R3UAS2_MESCO</name>
<sequence>MLSKMDDGSAIGVKSVLTGTLTESVRSSSTGCTAQLQLGDHIFDLKDNVGAIAVTSFRSSGGVIDRATETTLVALQTIVKTFASALREKLLPILQERQVDLSSERDQSRTFVAAYLTTGFNRVVMQVLTVILCSDLGHMWFSIEIT</sequence>
<evidence type="ECO:0000313" key="1">
    <source>
        <dbReference type="EMBL" id="VDD78018.1"/>
    </source>
</evidence>
<dbReference type="AlphaFoldDB" id="A0A0R3UAS2"/>
<keyword evidence="2" id="KW-1185">Reference proteome</keyword>
<dbReference type="STRING" id="53468.A0A0R3UAS2"/>
<evidence type="ECO:0000313" key="2">
    <source>
        <dbReference type="Proteomes" id="UP000267029"/>
    </source>
</evidence>